<dbReference type="Proteomes" id="UP000238007">
    <property type="component" value="Unassembled WGS sequence"/>
</dbReference>
<gene>
    <name evidence="1" type="ORF">CLV80_102240</name>
</gene>
<proteinExistence type="predicted"/>
<name>A0A2T0W302_9RHOB</name>
<dbReference type="AlphaFoldDB" id="A0A2T0W302"/>
<dbReference type="RefSeq" id="WP_106354912.1">
    <property type="nucleotide sequence ID" value="NZ_PVTP01000002.1"/>
</dbReference>
<organism evidence="1 2">
    <name type="scientific">Yoonia maritima</name>
    <dbReference type="NCBI Taxonomy" id="1435347"/>
    <lineage>
        <taxon>Bacteria</taxon>
        <taxon>Pseudomonadati</taxon>
        <taxon>Pseudomonadota</taxon>
        <taxon>Alphaproteobacteria</taxon>
        <taxon>Rhodobacterales</taxon>
        <taxon>Paracoccaceae</taxon>
        <taxon>Yoonia</taxon>
    </lineage>
</organism>
<keyword evidence="2" id="KW-1185">Reference proteome</keyword>
<accession>A0A2T0W302</accession>
<evidence type="ECO:0000313" key="2">
    <source>
        <dbReference type="Proteomes" id="UP000238007"/>
    </source>
</evidence>
<protein>
    <submittedName>
        <fullName evidence="1">Uncharacterized protein</fullName>
    </submittedName>
</protein>
<reference evidence="1 2" key="1">
    <citation type="submission" date="2018-03" db="EMBL/GenBank/DDBJ databases">
        <title>Genomic Encyclopedia of Archaeal and Bacterial Type Strains, Phase II (KMG-II): from individual species to whole genera.</title>
        <authorList>
            <person name="Goeker M."/>
        </authorList>
    </citation>
    <scope>NUCLEOTIDE SEQUENCE [LARGE SCALE GENOMIC DNA]</scope>
    <source>
        <strain evidence="1 2">DSM 101533</strain>
    </source>
</reference>
<comment type="caution">
    <text evidence="1">The sequence shown here is derived from an EMBL/GenBank/DDBJ whole genome shotgun (WGS) entry which is preliminary data.</text>
</comment>
<sequence>MAIQTQFPKGCDPVDYLSSFAPALIENGGMYESLLGMQDSLRQAKLIPLEPLGMLACLTAEEEAATFLYYALRHKGYEVSCFGKLRQHPDKIKFVVLADVISKYFFDPLEQMSGLIRVERSGENPQITVRIPHNNFEIVQDDPLETIVTFGNGEKGHDVAVERAIDMILDKVTPKGFTIKSHIKNNVANRRNFCLYGSPPKKFRLSSEEEVEHFIGNCVVMILFGFLVHTGRRTAPSLQKIIDTLFEKI</sequence>
<dbReference type="EMBL" id="PVTP01000002">
    <property type="protein sequence ID" value="PRY79595.1"/>
    <property type="molecule type" value="Genomic_DNA"/>
</dbReference>
<evidence type="ECO:0000313" key="1">
    <source>
        <dbReference type="EMBL" id="PRY79595.1"/>
    </source>
</evidence>